<keyword evidence="8" id="KW-1185">Reference proteome</keyword>
<dbReference type="InterPro" id="IPR051539">
    <property type="entry name" value="T4SS-coupling_protein"/>
</dbReference>
<dbReference type="EMBL" id="WVUD01000108">
    <property type="protein sequence ID" value="MYL85420.1"/>
    <property type="molecule type" value="Genomic_DNA"/>
</dbReference>
<evidence type="ECO:0000256" key="1">
    <source>
        <dbReference type="ARBA" id="ARBA00004651"/>
    </source>
</evidence>
<dbReference type="AlphaFoldDB" id="A0A7C9IW62"/>
<sequence length="523" mass="57482">VFFGTMVQFWFWFTGNELPPVEDAPDDSKGARFATPKEKAALRAESGMAFGHVDGSPLLLQNEKHVLIMASTRSGKGVSLIIPHLLRYPGSAFVLDPKGENAKATGHQRAALNDKVLYLDPFGISGKPKARFNPLSRFTPDNMEAESKALAAALVMGERGIRDHWTGSAQQLLAAVILHVVTSPAVLPEEKDLGTVRALLLKNINSVLELMLESDAADGLLARLASSFLQTPEKEFGSILSTAQRETEILDNPFIVASLAAAGPGEEVNFADWHKGTMSVFLCLSAPKFPVFNRWLRLVLTAALDEMTDSLNPPPVPVCFTLDELATLGHLQIVENAVGLSAGYGIQLVTVFQDVAQMRDLYKGRWSSFIGNAGVRAVFSLDDYETAHYWSQFMGGHLVETTNQQQDIYGMTKGQSKGEAMRPLRTTEQLMLEFAKDQMLVLPQGSRPIISDRVPYFHDPGLSGLWDDPRGDEAKKPEVPAPPVVAPDLNKLICLTKRQEERHPNMKKLLLQIQQSKDGKENS</sequence>
<reference evidence="7 8" key="1">
    <citation type="submission" date="2020-01" db="EMBL/GenBank/DDBJ databases">
        <title>Genome sequence of Desulfovibrio aerotolerans DSM 16695(T).</title>
        <authorList>
            <person name="Karnachuk O."/>
            <person name="Avakyan M."/>
            <person name="Mardanov A."/>
            <person name="Kadnikov V."/>
            <person name="Ravin N."/>
        </authorList>
    </citation>
    <scope>NUCLEOTIDE SEQUENCE [LARGE SCALE GENOMIC DNA]</scope>
    <source>
        <strain evidence="7 8">DSM 16695</strain>
    </source>
</reference>
<dbReference type="OrthoDB" id="9759295at2"/>
<evidence type="ECO:0000313" key="8">
    <source>
        <dbReference type="Proteomes" id="UP000482487"/>
    </source>
</evidence>
<evidence type="ECO:0000256" key="3">
    <source>
        <dbReference type="ARBA" id="ARBA00022475"/>
    </source>
</evidence>
<dbReference type="InterPro" id="IPR003688">
    <property type="entry name" value="TraG/VirD4"/>
</dbReference>
<evidence type="ECO:0000256" key="4">
    <source>
        <dbReference type="ARBA" id="ARBA00022692"/>
    </source>
</evidence>
<comment type="subcellular location">
    <subcellularLocation>
        <location evidence="1">Cell membrane</location>
        <topology evidence="1">Multi-pass membrane protein</topology>
    </subcellularLocation>
</comment>
<dbReference type="InterPro" id="IPR027417">
    <property type="entry name" value="P-loop_NTPase"/>
</dbReference>
<organism evidence="7 8">
    <name type="scientific">Solidesulfovibrio aerotolerans</name>
    <dbReference type="NCBI Taxonomy" id="295255"/>
    <lineage>
        <taxon>Bacteria</taxon>
        <taxon>Pseudomonadati</taxon>
        <taxon>Thermodesulfobacteriota</taxon>
        <taxon>Desulfovibrionia</taxon>
        <taxon>Desulfovibrionales</taxon>
        <taxon>Desulfovibrionaceae</taxon>
        <taxon>Solidesulfovibrio</taxon>
    </lineage>
</organism>
<proteinExistence type="inferred from homology"/>
<feature type="non-terminal residue" evidence="7">
    <location>
        <position position="1"/>
    </location>
</feature>
<evidence type="ECO:0000256" key="2">
    <source>
        <dbReference type="ARBA" id="ARBA00008806"/>
    </source>
</evidence>
<dbReference type="CDD" id="cd01127">
    <property type="entry name" value="TrwB_TraG_TraD_VirD4"/>
    <property type="match status" value="2"/>
</dbReference>
<dbReference type="Pfam" id="PF02534">
    <property type="entry name" value="T4SS-DNA_transf"/>
    <property type="match status" value="1"/>
</dbReference>
<comment type="similarity">
    <text evidence="2">Belongs to the VirD4/TraG family.</text>
</comment>
<keyword evidence="4" id="KW-0812">Transmembrane</keyword>
<dbReference type="GO" id="GO:0005886">
    <property type="term" value="C:plasma membrane"/>
    <property type="evidence" value="ECO:0007669"/>
    <property type="project" value="UniProtKB-SubCell"/>
</dbReference>
<keyword evidence="3" id="KW-1003">Cell membrane</keyword>
<comment type="caution">
    <text evidence="7">The sequence shown here is derived from an EMBL/GenBank/DDBJ whole genome shotgun (WGS) entry which is preliminary data.</text>
</comment>
<dbReference type="PANTHER" id="PTHR37937">
    <property type="entry name" value="CONJUGATIVE TRANSFER: DNA TRANSPORT"/>
    <property type="match status" value="1"/>
</dbReference>
<evidence type="ECO:0000313" key="7">
    <source>
        <dbReference type="EMBL" id="MYL85420.1"/>
    </source>
</evidence>
<evidence type="ECO:0000256" key="6">
    <source>
        <dbReference type="ARBA" id="ARBA00023136"/>
    </source>
</evidence>
<accession>A0A7C9IW62</accession>
<keyword evidence="5" id="KW-1133">Transmembrane helix</keyword>
<protein>
    <submittedName>
        <fullName evidence="7">Type IV secretory system conjugative DNA transfer family protein</fullName>
    </submittedName>
</protein>
<dbReference type="SUPFAM" id="SSF52540">
    <property type="entry name" value="P-loop containing nucleoside triphosphate hydrolases"/>
    <property type="match status" value="1"/>
</dbReference>
<keyword evidence="6" id="KW-0472">Membrane</keyword>
<gene>
    <name evidence="7" type="ORF">GTA51_20285</name>
</gene>
<name>A0A7C9IW62_9BACT</name>
<dbReference type="Proteomes" id="UP000482487">
    <property type="component" value="Unassembled WGS sequence"/>
</dbReference>
<dbReference type="PANTHER" id="PTHR37937:SF1">
    <property type="entry name" value="CONJUGATIVE TRANSFER: DNA TRANSPORT"/>
    <property type="match status" value="1"/>
</dbReference>
<evidence type="ECO:0000256" key="5">
    <source>
        <dbReference type="ARBA" id="ARBA00022989"/>
    </source>
</evidence>
<dbReference type="Gene3D" id="3.40.50.300">
    <property type="entry name" value="P-loop containing nucleotide triphosphate hydrolases"/>
    <property type="match status" value="1"/>
</dbReference>